<feature type="region of interest" description="Disordered" evidence="1">
    <location>
        <begin position="1"/>
        <end position="24"/>
    </location>
</feature>
<dbReference type="AlphaFoldDB" id="A0A3P6ZW35"/>
<protein>
    <submittedName>
        <fullName evidence="2">Uncharacterized protein</fullName>
    </submittedName>
</protein>
<accession>A0A3P6ZW35</accession>
<evidence type="ECO:0000256" key="1">
    <source>
        <dbReference type="SAM" id="MobiDB-lite"/>
    </source>
</evidence>
<organism evidence="2 3">
    <name type="scientific">Hymenolepis diminuta</name>
    <name type="common">Rat tapeworm</name>
    <dbReference type="NCBI Taxonomy" id="6216"/>
    <lineage>
        <taxon>Eukaryota</taxon>
        <taxon>Metazoa</taxon>
        <taxon>Spiralia</taxon>
        <taxon>Lophotrochozoa</taxon>
        <taxon>Platyhelminthes</taxon>
        <taxon>Cestoda</taxon>
        <taxon>Eucestoda</taxon>
        <taxon>Cyclophyllidea</taxon>
        <taxon>Hymenolepididae</taxon>
        <taxon>Hymenolepis</taxon>
    </lineage>
</organism>
<gene>
    <name evidence="2" type="ORF">HDID_LOCUS11021</name>
</gene>
<proteinExistence type="predicted"/>
<sequence>MVQQKNMRSANQLHGGSTSSANLETNVTMTRKKLNLNLRKVFSLKLYYRPINL</sequence>
<dbReference type="EMBL" id="UYSG01012318">
    <property type="protein sequence ID" value="VDL64610.1"/>
    <property type="molecule type" value="Genomic_DNA"/>
</dbReference>
<reference evidence="2 3" key="1">
    <citation type="submission" date="2018-11" db="EMBL/GenBank/DDBJ databases">
        <authorList>
            <consortium name="Pathogen Informatics"/>
        </authorList>
    </citation>
    <scope>NUCLEOTIDE SEQUENCE [LARGE SCALE GENOMIC DNA]</scope>
</reference>
<evidence type="ECO:0000313" key="2">
    <source>
        <dbReference type="EMBL" id="VDL64610.1"/>
    </source>
</evidence>
<evidence type="ECO:0000313" key="3">
    <source>
        <dbReference type="Proteomes" id="UP000274504"/>
    </source>
</evidence>
<dbReference type="Proteomes" id="UP000274504">
    <property type="component" value="Unassembled WGS sequence"/>
</dbReference>
<name>A0A3P6ZW35_HYMDI</name>